<keyword evidence="4" id="KW-1185">Reference proteome</keyword>
<reference evidence="3 4" key="1">
    <citation type="submission" date="2014-08" db="EMBL/GenBank/DDBJ databases">
        <title>Complete genome sequence of Corynebacterium phocae M408/89/1(T)(=DSM 44612(T)), isolated from the common seal (Phoca vitulina).</title>
        <authorList>
            <person name="Ruckert C."/>
            <person name="Albersmeier A."/>
            <person name="Winkler A."/>
            <person name="Kalinowski J."/>
        </authorList>
    </citation>
    <scope>NUCLEOTIDE SEQUENCE [LARGE SCALE GENOMIC DNA]</scope>
    <source>
        <strain evidence="3 4">M408/89/1</strain>
    </source>
</reference>
<evidence type="ECO:0000256" key="1">
    <source>
        <dbReference type="SAM" id="MobiDB-lite"/>
    </source>
</evidence>
<dbReference type="InterPro" id="IPR021449">
    <property type="entry name" value="DUF3099"/>
</dbReference>
<dbReference type="RefSeq" id="WP_075733821.1">
    <property type="nucleotide sequence ID" value="NZ_CP009249.1"/>
</dbReference>
<keyword evidence="2" id="KW-1133">Transmembrane helix</keyword>
<feature type="compositionally biased region" description="Basic and acidic residues" evidence="1">
    <location>
        <begin position="121"/>
        <end position="134"/>
    </location>
</feature>
<dbReference type="STRING" id="161895.CPHO_05240"/>
<dbReference type="EMBL" id="CP009249">
    <property type="protein sequence ID" value="APT92398.1"/>
    <property type="molecule type" value="Genomic_DNA"/>
</dbReference>
<gene>
    <name evidence="3" type="ORF">CPHO_05240</name>
</gene>
<dbReference type="Proteomes" id="UP000185491">
    <property type="component" value="Chromosome"/>
</dbReference>
<keyword evidence="2" id="KW-0472">Membrane</keyword>
<feature type="region of interest" description="Disordered" evidence="1">
    <location>
        <begin position="91"/>
        <end position="134"/>
    </location>
</feature>
<evidence type="ECO:0000256" key="2">
    <source>
        <dbReference type="SAM" id="Phobius"/>
    </source>
</evidence>
<evidence type="ECO:0008006" key="5">
    <source>
        <dbReference type="Google" id="ProtNLM"/>
    </source>
</evidence>
<protein>
    <recommendedName>
        <fullName evidence="5">DUF3099 domain-containing protein</fullName>
    </recommendedName>
</protein>
<proteinExistence type="predicted"/>
<accession>A0A1L7D2Q5</accession>
<dbReference type="Pfam" id="PF11298">
    <property type="entry name" value="DUF3099"/>
    <property type="match status" value="1"/>
</dbReference>
<dbReference type="KEGG" id="cpho:CPHO_05240"/>
<feature type="compositionally biased region" description="Low complexity" evidence="1">
    <location>
        <begin position="94"/>
        <end position="112"/>
    </location>
</feature>
<name>A0A1L7D2Q5_9CORY</name>
<evidence type="ECO:0000313" key="3">
    <source>
        <dbReference type="EMBL" id="APT92398.1"/>
    </source>
</evidence>
<sequence length="134" mass="15346">MKGKRKPHLITDAKVGPGQDRHRREVEYLVLQGLRIPPLILCSIFVYYHWWVAAAIVAGITIPLPWIAVVLGNSKGQVRDERERMAYRPGMARQQMQDLERQQLQQQKLAQLPAPLPSTIDHTEHEHGSDKETP</sequence>
<organism evidence="3 4">
    <name type="scientific">Corynebacterium phocae</name>
    <dbReference type="NCBI Taxonomy" id="161895"/>
    <lineage>
        <taxon>Bacteria</taxon>
        <taxon>Bacillati</taxon>
        <taxon>Actinomycetota</taxon>
        <taxon>Actinomycetes</taxon>
        <taxon>Mycobacteriales</taxon>
        <taxon>Corynebacteriaceae</taxon>
        <taxon>Corynebacterium</taxon>
    </lineage>
</organism>
<dbReference type="AlphaFoldDB" id="A0A1L7D2Q5"/>
<feature type="transmembrane region" description="Helical" evidence="2">
    <location>
        <begin position="28"/>
        <end position="48"/>
    </location>
</feature>
<evidence type="ECO:0000313" key="4">
    <source>
        <dbReference type="Proteomes" id="UP000185491"/>
    </source>
</evidence>
<feature type="transmembrane region" description="Helical" evidence="2">
    <location>
        <begin position="54"/>
        <end position="72"/>
    </location>
</feature>
<keyword evidence="2" id="KW-0812">Transmembrane</keyword>